<keyword evidence="1" id="KW-0812">Transmembrane</keyword>
<accession>A0ABY4CMH7</accession>
<evidence type="ECO:0000256" key="1">
    <source>
        <dbReference type="SAM" id="Phobius"/>
    </source>
</evidence>
<feature type="transmembrane region" description="Helical" evidence="1">
    <location>
        <begin position="21"/>
        <end position="42"/>
    </location>
</feature>
<keyword evidence="1" id="KW-0472">Membrane</keyword>
<sequence>MNRYGKLLNWEIHRFGKYYAVLWLVTFFSQFTGVFLFANAFMNRANAAIRDHSISAAEYAAHFETASFLNYSKTLWFTAPIELCIAALLLYSFLVWYREWFGKNTFIYRLLMLPTSRMNVYFAKISAIFLFVLGLVAFQVLILQLEILAFNFIVPRELRDSVSIIDLIRMNSLMSVLIPMYFIQFLLYYGAGLMGVIVVFTAILLERSFRLKGMIAGIIYGIAAGFIFLFPVLIAGKWYPDYFYPSEIVRMEIAVGILITGCSLWFSYYLLQKKISV</sequence>
<keyword evidence="1" id="KW-1133">Transmembrane helix</keyword>
<dbReference type="RefSeq" id="WP_347438365.1">
    <property type="nucleotide sequence ID" value="NZ_CP089291.1"/>
</dbReference>
<evidence type="ECO:0008006" key="4">
    <source>
        <dbReference type="Google" id="ProtNLM"/>
    </source>
</evidence>
<feature type="transmembrane region" description="Helical" evidence="1">
    <location>
        <begin position="181"/>
        <end position="205"/>
    </location>
</feature>
<feature type="transmembrane region" description="Helical" evidence="1">
    <location>
        <begin position="251"/>
        <end position="271"/>
    </location>
</feature>
<feature type="transmembrane region" description="Helical" evidence="1">
    <location>
        <begin position="118"/>
        <end position="142"/>
    </location>
</feature>
<protein>
    <recommendedName>
        <fullName evidence="4">ABC transporter permease</fullName>
    </recommendedName>
</protein>
<name>A0ABY4CMH7_9BACL</name>
<reference evidence="2" key="1">
    <citation type="submission" date="2021-12" db="EMBL/GenBank/DDBJ databases">
        <title>Alicyclobacillaceae gen. nov., sp. nov., isolated from chalcocite enrichment system.</title>
        <authorList>
            <person name="Jiang Z."/>
        </authorList>
    </citation>
    <scope>NUCLEOTIDE SEQUENCE</scope>
    <source>
        <strain evidence="2">MYW30-H2</strain>
    </source>
</reference>
<dbReference type="Proteomes" id="UP000830167">
    <property type="component" value="Chromosome"/>
</dbReference>
<keyword evidence="3" id="KW-1185">Reference proteome</keyword>
<evidence type="ECO:0000313" key="2">
    <source>
        <dbReference type="EMBL" id="UOF91670.1"/>
    </source>
</evidence>
<feature type="transmembrane region" description="Helical" evidence="1">
    <location>
        <begin position="217"/>
        <end position="239"/>
    </location>
</feature>
<gene>
    <name evidence="2" type="ORF">LSG31_05320</name>
</gene>
<proteinExistence type="predicted"/>
<feature type="transmembrane region" description="Helical" evidence="1">
    <location>
        <begin position="75"/>
        <end position="97"/>
    </location>
</feature>
<evidence type="ECO:0000313" key="3">
    <source>
        <dbReference type="Proteomes" id="UP000830167"/>
    </source>
</evidence>
<dbReference type="EMBL" id="CP089291">
    <property type="protein sequence ID" value="UOF91670.1"/>
    <property type="molecule type" value="Genomic_DNA"/>
</dbReference>
<organism evidence="2 3">
    <name type="scientific">Fodinisporobacter ferrooxydans</name>
    <dbReference type="NCBI Taxonomy" id="2901836"/>
    <lineage>
        <taxon>Bacteria</taxon>
        <taxon>Bacillati</taxon>
        <taxon>Bacillota</taxon>
        <taxon>Bacilli</taxon>
        <taxon>Bacillales</taxon>
        <taxon>Alicyclobacillaceae</taxon>
        <taxon>Fodinisporobacter</taxon>
    </lineage>
</organism>